<dbReference type="InterPro" id="IPR056453">
    <property type="entry name" value="HTH_DNAJC9"/>
</dbReference>
<dbReference type="PANTHER" id="PTHR44144">
    <property type="entry name" value="DNAJ HOMOLOG SUBFAMILY C MEMBER 9"/>
    <property type="match status" value="1"/>
</dbReference>
<sequence length="277" mass="31113">LRRPLPGAGRRQGGGARRDPPRLPPRRAPRPPGPRRAGPQGGGDAAFPGERGSGGRGPRAASLTVLTVPTVRPQVLGRAYAVLSDAERRAVYDEQGTVVEEEEEGEALRPERDWQEYWRLLFKKITIKDIEDFEKNYKDSEEELDDIKAAYVDFEGDMDKIMESVLCVDYTDEPRIRKIIQEAIDSGELPAHKAFVKESKQKMSARKRRAEKEAKEAEKTREELGLGDGEDDLKALIQNRNKDRKKEMDDFLAQLEAKYGNNSKKGGKKTAAKKGKK</sequence>
<dbReference type="PANTHER" id="PTHR44144:SF1">
    <property type="entry name" value="DNAJ HOMOLOG SUBFAMILY C MEMBER 9"/>
    <property type="match status" value="1"/>
</dbReference>
<dbReference type="Ensembl" id="ENSDNVT00000001364.1">
    <property type="protein sequence ID" value="ENSDNVP00000001149.1"/>
    <property type="gene ID" value="ENSDNVG00000000852.1"/>
</dbReference>
<evidence type="ECO:0000259" key="3">
    <source>
        <dbReference type="Pfam" id="PF23302"/>
    </source>
</evidence>
<dbReference type="GO" id="GO:0005737">
    <property type="term" value="C:cytoplasm"/>
    <property type="evidence" value="ECO:0007669"/>
    <property type="project" value="TreeGrafter"/>
</dbReference>
<dbReference type="Proteomes" id="UP000694423">
    <property type="component" value="Unplaced"/>
</dbReference>
<gene>
    <name evidence="4" type="primary">DNAJC9</name>
</gene>
<proteinExistence type="predicted"/>
<dbReference type="AlphaFoldDB" id="A0A8C4IZI7"/>
<evidence type="ECO:0000256" key="1">
    <source>
        <dbReference type="SAM" id="Coils"/>
    </source>
</evidence>
<feature type="domain" description="DNAJC9 HTH" evidence="3">
    <location>
        <begin position="137"/>
        <end position="204"/>
    </location>
</feature>
<keyword evidence="1" id="KW-0175">Coiled coil</keyword>
<feature type="region of interest" description="Disordered" evidence="2">
    <location>
        <begin position="258"/>
        <end position="277"/>
    </location>
</feature>
<organism evidence="4 5">
    <name type="scientific">Dromaius novaehollandiae</name>
    <name type="common">Emu</name>
    <dbReference type="NCBI Taxonomy" id="8790"/>
    <lineage>
        <taxon>Eukaryota</taxon>
        <taxon>Metazoa</taxon>
        <taxon>Chordata</taxon>
        <taxon>Craniata</taxon>
        <taxon>Vertebrata</taxon>
        <taxon>Euteleostomi</taxon>
        <taxon>Archelosauria</taxon>
        <taxon>Archosauria</taxon>
        <taxon>Dinosauria</taxon>
        <taxon>Saurischia</taxon>
        <taxon>Theropoda</taxon>
        <taxon>Coelurosauria</taxon>
        <taxon>Aves</taxon>
        <taxon>Palaeognathae</taxon>
        <taxon>Casuariiformes</taxon>
        <taxon>Dromaiidae</taxon>
        <taxon>Dromaius</taxon>
    </lineage>
</organism>
<name>A0A8C4IZI7_DRONO</name>
<dbReference type="GO" id="GO:0031072">
    <property type="term" value="F:heat shock protein binding"/>
    <property type="evidence" value="ECO:0007669"/>
    <property type="project" value="TreeGrafter"/>
</dbReference>
<protein>
    <submittedName>
        <fullName evidence="4">DnaJ heat shock protein family (Hsp40) member C9</fullName>
    </submittedName>
</protein>
<feature type="region of interest" description="Disordered" evidence="2">
    <location>
        <begin position="199"/>
        <end position="239"/>
    </location>
</feature>
<accession>A0A8C4IZI7</accession>
<feature type="region of interest" description="Disordered" evidence="2">
    <location>
        <begin position="1"/>
        <end position="61"/>
    </location>
</feature>
<evidence type="ECO:0000313" key="5">
    <source>
        <dbReference type="Proteomes" id="UP000694423"/>
    </source>
</evidence>
<dbReference type="GO" id="GO:0005634">
    <property type="term" value="C:nucleus"/>
    <property type="evidence" value="ECO:0007669"/>
    <property type="project" value="TreeGrafter"/>
</dbReference>
<reference evidence="4" key="2">
    <citation type="submission" date="2025-09" db="UniProtKB">
        <authorList>
            <consortium name="Ensembl"/>
        </authorList>
    </citation>
    <scope>IDENTIFICATION</scope>
</reference>
<feature type="compositionally biased region" description="Basic residues" evidence="2">
    <location>
        <begin position="265"/>
        <end position="277"/>
    </location>
</feature>
<keyword evidence="5" id="KW-1185">Reference proteome</keyword>
<feature type="coiled-coil region" evidence="1">
    <location>
        <begin position="123"/>
        <end position="157"/>
    </location>
</feature>
<evidence type="ECO:0000313" key="4">
    <source>
        <dbReference type="Ensembl" id="ENSDNVP00000001149.1"/>
    </source>
</evidence>
<dbReference type="InterPro" id="IPR052594">
    <property type="entry name" value="J_domain-containing_protein"/>
</dbReference>
<dbReference type="Pfam" id="PF23302">
    <property type="entry name" value="HTH_DNAJC9"/>
    <property type="match status" value="1"/>
</dbReference>
<feature type="compositionally biased region" description="Basic and acidic residues" evidence="2">
    <location>
        <begin position="210"/>
        <end position="224"/>
    </location>
</feature>
<evidence type="ECO:0000256" key="2">
    <source>
        <dbReference type="SAM" id="MobiDB-lite"/>
    </source>
</evidence>
<reference evidence="4" key="1">
    <citation type="submission" date="2025-08" db="UniProtKB">
        <authorList>
            <consortium name="Ensembl"/>
        </authorList>
    </citation>
    <scope>IDENTIFICATION</scope>
</reference>